<gene>
    <name evidence="2" type="ORF">NAEGRDRAFT_70774</name>
</gene>
<evidence type="ECO:0000259" key="1">
    <source>
        <dbReference type="Pfam" id="PF13401"/>
    </source>
</evidence>
<dbReference type="EMBL" id="GG738886">
    <property type="protein sequence ID" value="EFC41390.1"/>
    <property type="molecule type" value="Genomic_DNA"/>
</dbReference>
<dbReference type="Gene3D" id="3.40.50.300">
    <property type="entry name" value="P-loop containing nucleotide triphosphate hydrolases"/>
    <property type="match status" value="1"/>
</dbReference>
<organism evidence="3">
    <name type="scientific">Naegleria gruberi</name>
    <name type="common">Amoeba</name>
    <dbReference type="NCBI Taxonomy" id="5762"/>
    <lineage>
        <taxon>Eukaryota</taxon>
        <taxon>Discoba</taxon>
        <taxon>Heterolobosea</taxon>
        <taxon>Tetramitia</taxon>
        <taxon>Eutetramitia</taxon>
        <taxon>Vahlkampfiidae</taxon>
        <taxon>Naegleria</taxon>
    </lineage>
</organism>
<feature type="domain" description="ORC1/DEAH AAA+ ATPase" evidence="1">
    <location>
        <begin position="48"/>
        <end position="184"/>
    </location>
</feature>
<sequence length="436" mass="49941">MAHLFKEDGVNDMQKKLAAEEIPFYDPSPSVEQSIVSFIQSPPPNNNKAKIMTLFEPTGTGKTTIINNISKIYTNVYQVTIHPSISGYIGRSEVRWRQFFGSVVDCISEFSQTNKSIMVRNPHGLETPFLMISLTVEKVLGKYSFLFLHLDECQLVMNQEFFKTLSSLMPCSHNVKMILTGTTALGNDEINGTSYFQSIACPPLPPFTAERVKKVLNNVLKWEELKMQNQTIEQSEEIKNKIEEEVAGTPKNILYFLQELRNQSKPITKQLLQDTLDGAYYIYKTKQKKMLEQLLNIGKQSFENEALLEKLVMIFSFPNDFGLKKDGNGVLTGSTSNQVIQYLLPFNHSGLVRINQERDDTITLAIPDNFTLRYIRENTLYFPKEWLDTFNNCCTVAVIGYSVQIWLAIMLLNQYSTLSAHVQRIIKKEQILIYYN</sequence>
<evidence type="ECO:0000313" key="3">
    <source>
        <dbReference type="Proteomes" id="UP000006671"/>
    </source>
</evidence>
<dbReference type="Proteomes" id="UP000006671">
    <property type="component" value="Unassembled WGS sequence"/>
</dbReference>
<dbReference type="RefSeq" id="XP_002674134.1">
    <property type="nucleotide sequence ID" value="XM_002674088.1"/>
</dbReference>
<dbReference type="InterPro" id="IPR027417">
    <property type="entry name" value="P-loop_NTPase"/>
</dbReference>
<name>D2VP93_NAEGR</name>
<dbReference type="VEuPathDB" id="AmoebaDB:NAEGRDRAFT_70774"/>
<accession>D2VP93</accession>
<evidence type="ECO:0000313" key="2">
    <source>
        <dbReference type="EMBL" id="EFC41390.1"/>
    </source>
</evidence>
<dbReference type="InterPro" id="IPR049945">
    <property type="entry name" value="AAA_22"/>
</dbReference>
<dbReference type="GO" id="GO:0016887">
    <property type="term" value="F:ATP hydrolysis activity"/>
    <property type="evidence" value="ECO:0007669"/>
    <property type="project" value="InterPro"/>
</dbReference>
<dbReference type="AlphaFoldDB" id="D2VP93"/>
<keyword evidence="3" id="KW-1185">Reference proteome</keyword>
<reference evidence="2 3" key="1">
    <citation type="journal article" date="2010" name="Cell">
        <title>The genome of Naegleria gruberi illuminates early eukaryotic versatility.</title>
        <authorList>
            <person name="Fritz-Laylin L.K."/>
            <person name="Prochnik S.E."/>
            <person name="Ginger M.L."/>
            <person name="Dacks J.B."/>
            <person name="Carpenter M.L."/>
            <person name="Field M.C."/>
            <person name="Kuo A."/>
            <person name="Paredez A."/>
            <person name="Chapman J."/>
            <person name="Pham J."/>
            <person name="Shu S."/>
            <person name="Neupane R."/>
            <person name="Cipriano M."/>
            <person name="Mancuso J."/>
            <person name="Tu H."/>
            <person name="Salamov A."/>
            <person name="Lindquist E."/>
            <person name="Shapiro H."/>
            <person name="Lucas S."/>
            <person name="Grigoriev I.V."/>
            <person name="Cande W.Z."/>
            <person name="Fulton C."/>
            <person name="Rokhsar D.S."/>
            <person name="Dawson S.C."/>
        </authorList>
    </citation>
    <scope>NUCLEOTIDE SEQUENCE [LARGE SCALE GENOMIC DNA]</scope>
    <source>
        <strain evidence="2 3">NEG-M</strain>
    </source>
</reference>
<dbReference type="GeneID" id="8850681"/>
<dbReference type="Pfam" id="PF13401">
    <property type="entry name" value="AAA_22"/>
    <property type="match status" value="1"/>
</dbReference>
<proteinExistence type="predicted"/>
<dbReference type="KEGG" id="ngr:NAEGRDRAFT_70774"/>
<dbReference type="SUPFAM" id="SSF52540">
    <property type="entry name" value="P-loop containing nucleoside triphosphate hydrolases"/>
    <property type="match status" value="1"/>
</dbReference>
<protein>
    <submittedName>
        <fullName evidence="2">Predicted protein</fullName>
    </submittedName>
</protein>
<dbReference type="InParanoid" id="D2VP93"/>